<name>A0ACB8BWZ5_9AGAM</name>
<evidence type="ECO:0000313" key="1">
    <source>
        <dbReference type="EMBL" id="KAH7929899.1"/>
    </source>
</evidence>
<keyword evidence="2" id="KW-1185">Reference proteome</keyword>
<dbReference type="Proteomes" id="UP000790709">
    <property type="component" value="Unassembled WGS sequence"/>
</dbReference>
<proteinExistence type="predicted"/>
<comment type="caution">
    <text evidence="1">The sequence shown here is derived from an EMBL/GenBank/DDBJ whole genome shotgun (WGS) entry which is preliminary data.</text>
</comment>
<protein>
    <submittedName>
        <fullName evidence="1">Uncharacterized protein</fullName>
    </submittedName>
</protein>
<reference evidence="1" key="1">
    <citation type="journal article" date="2021" name="New Phytol.">
        <title>Evolutionary innovations through gain and loss of genes in the ectomycorrhizal Boletales.</title>
        <authorList>
            <person name="Wu G."/>
            <person name="Miyauchi S."/>
            <person name="Morin E."/>
            <person name="Kuo A."/>
            <person name="Drula E."/>
            <person name="Varga T."/>
            <person name="Kohler A."/>
            <person name="Feng B."/>
            <person name="Cao Y."/>
            <person name="Lipzen A."/>
            <person name="Daum C."/>
            <person name="Hundley H."/>
            <person name="Pangilinan J."/>
            <person name="Johnson J."/>
            <person name="Barry K."/>
            <person name="LaButti K."/>
            <person name="Ng V."/>
            <person name="Ahrendt S."/>
            <person name="Min B."/>
            <person name="Choi I.G."/>
            <person name="Park H."/>
            <person name="Plett J.M."/>
            <person name="Magnuson J."/>
            <person name="Spatafora J.W."/>
            <person name="Nagy L.G."/>
            <person name="Henrissat B."/>
            <person name="Grigoriev I.V."/>
            <person name="Yang Z.L."/>
            <person name="Xu J."/>
            <person name="Martin F.M."/>
        </authorList>
    </citation>
    <scope>NUCLEOTIDE SEQUENCE</scope>
    <source>
        <strain evidence="1">KUC20120723A-06</strain>
    </source>
</reference>
<dbReference type="EMBL" id="MU266337">
    <property type="protein sequence ID" value="KAH7929899.1"/>
    <property type="molecule type" value="Genomic_DNA"/>
</dbReference>
<evidence type="ECO:0000313" key="2">
    <source>
        <dbReference type="Proteomes" id="UP000790709"/>
    </source>
</evidence>
<organism evidence="1 2">
    <name type="scientific">Leucogyrophana mollusca</name>
    <dbReference type="NCBI Taxonomy" id="85980"/>
    <lineage>
        <taxon>Eukaryota</taxon>
        <taxon>Fungi</taxon>
        <taxon>Dikarya</taxon>
        <taxon>Basidiomycota</taxon>
        <taxon>Agaricomycotina</taxon>
        <taxon>Agaricomycetes</taxon>
        <taxon>Agaricomycetidae</taxon>
        <taxon>Boletales</taxon>
        <taxon>Boletales incertae sedis</taxon>
        <taxon>Leucogyrophana</taxon>
    </lineage>
</organism>
<accession>A0ACB8BWZ5</accession>
<sequence>MASEEQVILGEPHTPTELSVKAFERTLPAIIADVERSRKEWRHVDGVWPHVRGLSDHDLTRHINIHTHLKQVRVAELTYGKAIFGKIELPGVSDPTLGQGYIHVRLHHPVGTSDESILYHSLRITGYDVGPDGHAHHWHAIQADDTPLEWFDAEKDAPASV</sequence>
<gene>
    <name evidence="1" type="ORF">BV22DRAFT_1116615</name>
</gene>